<dbReference type="Proteomes" id="UP000298616">
    <property type="component" value="Chromosome"/>
</dbReference>
<dbReference type="CDD" id="cd07184">
    <property type="entry name" value="E_set_Isoamylase_like_N"/>
    <property type="match status" value="1"/>
</dbReference>
<keyword evidence="2" id="KW-0378">Hydrolase</keyword>
<evidence type="ECO:0000313" key="3">
    <source>
        <dbReference type="Proteomes" id="UP000298616"/>
    </source>
</evidence>
<dbReference type="GO" id="GO:0005975">
    <property type="term" value="P:carbohydrate metabolic process"/>
    <property type="evidence" value="ECO:0007669"/>
    <property type="project" value="InterPro"/>
</dbReference>
<organism evidence="2 3">
    <name type="scientific">Mangrovivirga cuniculi</name>
    <dbReference type="NCBI Taxonomy" id="2715131"/>
    <lineage>
        <taxon>Bacteria</taxon>
        <taxon>Pseudomonadati</taxon>
        <taxon>Bacteroidota</taxon>
        <taxon>Cytophagia</taxon>
        <taxon>Cytophagales</taxon>
        <taxon>Mangrovivirgaceae</taxon>
        <taxon>Mangrovivirga</taxon>
    </lineage>
</organism>
<dbReference type="Pfam" id="PF02922">
    <property type="entry name" value="CBM_48"/>
    <property type="match status" value="1"/>
</dbReference>
<evidence type="ECO:0000313" key="2">
    <source>
        <dbReference type="EMBL" id="QCK15336.1"/>
    </source>
</evidence>
<gene>
    <name evidence="2" type="ORF">DCC35_11560</name>
</gene>
<protein>
    <submittedName>
        <fullName evidence="2">Glycoside hydrolase</fullName>
    </submittedName>
</protein>
<dbReference type="SUPFAM" id="SSF81296">
    <property type="entry name" value="E set domains"/>
    <property type="match status" value="1"/>
</dbReference>
<dbReference type="InterPro" id="IPR013783">
    <property type="entry name" value="Ig-like_fold"/>
</dbReference>
<reference evidence="2 3" key="1">
    <citation type="submission" date="2018-04" db="EMBL/GenBank/DDBJ databases">
        <title>Complete genome uncultured novel isolate.</title>
        <authorList>
            <person name="Merlino G."/>
        </authorList>
    </citation>
    <scope>NUCLEOTIDE SEQUENCE [LARGE SCALE GENOMIC DNA]</scope>
    <source>
        <strain evidence="3">R1DC9</strain>
    </source>
</reference>
<dbReference type="KEGG" id="fpf:DCC35_11560"/>
<dbReference type="Gene3D" id="2.60.40.10">
    <property type="entry name" value="Immunoglobulins"/>
    <property type="match status" value="1"/>
</dbReference>
<proteinExistence type="predicted"/>
<name>A0A4D7JT81_9BACT</name>
<dbReference type="RefSeq" id="WP_137090933.1">
    <property type="nucleotide sequence ID" value="NZ_CP028923.1"/>
</dbReference>
<dbReference type="EMBL" id="CP028923">
    <property type="protein sequence ID" value="QCK15336.1"/>
    <property type="molecule type" value="Genomic_DNA"/>
</dbReference>
<dbReference type="AlphaFoldDB" id="A0A4D7JT81"/>
<dbReference type="InterPro" id="IPR014756">
    <property type="entry name" value="Ig_E-set"/>
</dbReference>
<dbReference type="GO" id="GO:0004553">
    <property type="term" value="F:hydrolase activity, hydrolyzing O-glycosyl compounds"/>
    <property type="evidence" value="ECO:0007669"/>
    <property type="project" value="InterPro"/>
</dbReference>
<dbReference type="InterPro" id="IPR004193">
    <property type="entry name" value="Glyco_hydro_13_N"/>
</dbReference>
<dbReference type="OrthoDB" id="5451596at2"/>
<evidence type="ECO:0000259" key="1">
    <source>
        <dbReference type="Pfam" id="PF02922"/>
    </source>
</evidence>
<sequence length="102" mass="11671">MSIKKQYLKSKPECKVTFLIPKELGERAQTASIVADFANWDKDAIPMKKLKSGEFKVVKNLKAGGEYQFRYLIDGKIWENDPEADKYVPNNLTFEDNSVVIV</sequence>
<keyword evidence="3" id="KW-1185">Reference proteome</keyword>
<accession>A0A4D7JT81</accession>
<feature type="domain" description="Glycoside hydrolase family 13 N-terminal" evidence="1">
    <location>
        <begin position="26"/>
        <end position="71"/>
    </location>
</feature>